<proteinExistence type="predicted"/>
<keyword evidence="3" id="KW-0614">Plasmid</keyword>
<keyword evidence="1" id="KW-0732">Signal</keyword>
<evidence type="ECO:0000313" key="4">
    <source>
        <dbReference type="Proteomes" id="UP000258927"/>
    </source>
</evidence>
<geneLocation type="plasmid" evidence="4">
    <name>phl2708x3</name>
</geneLocation>
<name>A0A2R4MJ38_9HYPH</name>
<feature type="chain" id="PRO_5015311775" description="TraK N-terminal domain-containing protein" evidence="1">
    <location>
        <begin position="35"/>
        <end position="240"/>
    </location>
</feature>
<gene>
    <name evidence="3" type="ORF">MXMO3_03504</name>
</gene>
<dbReference type="EMBL" id="CP021331">
    <property type="protein sequence ID" value="AVX06007.1"/>
    <property type="molecule type" value="Genomic_DNA"/>
</dbReference>
<feature type="domain" description="TraK N-terminal" evidence="2">
    <location>
        <begin position="42"/>
        <end position="120"/>
    </location>
</feature>
<sequence>MTRRLAQIWKFAAATMALVLVTGLIASVSTPALASQARVVEADGSVTFYASTTSVTRISIKDGRIRSIINDTTQFEMKNDEKTGDVFLRFSGEQAERESGFIVTEEGLTVSYTLIPKSGTVAPVILDVQSNQVTSGGDVSAQAFGTGSDDIALTMTDVIRSVANAHVIGVKPKGKNNKIYKSVIHGNWKAHILVAVADANGRLVKEQDFIKPKTAVRSVWIQNPSLGPNEATFVIVVEAK</sequence>
<dbReference type="Pfam" id="PF06586">
    <property type="entry name" value="TraK_N"/>
    <property type="match status" value="1"/>
</dbReference>
<dbReference type="Proteomes" id="UP000258927">
    <property type="component" value="Plasmid pHL2708X3"/>
</dbReference>
<keyword evidence="4" id="KW-1185">Reference proteome</keyword>
<feature type="signal peptide" evidence="1">
    <location>
        <begin position="1"/>
        <end position="34"/>
    </location>
</feature>
<evidence type="ECO:0000313" key="3">
    <source>
        <dbReference type="EMBL" id="AVX06007.1"/>
    </source>
</evidence>
<organism evidence="3 4">
    <name type="scientific">Maritalea myrionectae</name>
    <dbReference type="NCBI Taxonomy" id="454601"/>
    <lineage>
        <taxon>Bacteria</taxon>
        <taxon>Pseudomonadati</taxon>
        <taxon>Pseudomonadota</taxon>
        <taxon>Alphaproteobacteria</taxon>
        <taxon>Hyphomicrobiales</taxon>
        <taxon>Devosiaceae</taxon>
        <taxon>Maritalea</taxon>
    </lineage>
</organism>
<accession>A0A2R4MJ38</accession>
<evidence type="ECO:0000259" key="2">
    <source>
        <dbReference type="Pfam" id="PF06586"/>
    </source>
</evidence>
<reference evidence="3 4" key="1">
    <citation type="submission" date="2017-05" db="EMBL/GenBank/DDBJ databases">
        <title>Genome Analysis of Maritalea myrionectae HL2708#5.</title>
        <authorList>
            <consortium name="Cotde Inc.-PKNU"/>
            <person name="Jang D."/>
            <person name="Oh H.-M."/>
        </authorList>
    </citation>
    <scope>NUCLEOTIDE SEQUENCE [LARGE SCALE GENOMIC DNA]</scope>
    <source>
        <strain evidence="3 4">HL2708#5</strain>
        <plasmid evidence="4">phl2708x3</plasmid>
    </source>
</reference>
<protein>
    <recommendedName>
        <fullName evidence="2">TraK N-terminal domain-containing protein</fullName>
    </recommendedName>
</protein>
<dbReference type="KEGG" id="mmyr:MXMO3_03504"/>
<evidence type="ECO:0000256" key="1">
    <source>
        <dbReference type="SAM" id="SignalP"/>
    </source>
</evidence>
<dbReference type="AlphaFoldDB" id="A0A2R4MJ38"/>
<dbReference type="RefSeq" id="WP_117396955.1">
    <property type="nucleotide sequence ID" value="NZ_CP021331.1"/>
</dbReference>
<dbReference type="InterPro" id="IPR010563">
    <property type="entry name" value="TraK_N"/>
</dbReference>